<keyword evidence="2 5" id="KW-0808">Transferase</keyword>
<dbReference type="RefSeq" id="WP_090170963.1">
    <property type="nucleotide sequence ID" value="NZ_FOFB01000021.1"/>
</dbReference>
<dbReference type="Gene3D" id="3.40.50.300">
    <property type="entry name" value="P-loop containing nucleotide triphosphate hydrolases"/>
    <property type="match status" value="1"/>
</dbReference>
<dbReference type="NCBIfam" id="TIGR03709">
    <property type="entry name" value="PPK2_rel_1"/>
    <property type="match status" value="1"/>
</dbReference>
<keyword evidence="6" id="KW-1185">Reference proteome</keyword>
<evidence type="ECO:0000256" key="3">
    <source>
        <dbReference type="ARBA" id="ARBA00022777"/>
    </source>
</evidence>
<evidence type="ECO:0000259" key="4">
    <source>
        <dbReference type="Pfam" id="PF03976"/>
    </source>
</evidence>
<dbReference type="Proteomes" id="UP000199021">
    <property type="component" value="Unassembled WGS sequence"/>
</dbReference>
<sequence length="251" mass="29764">MPLIDLNKIPTQAPKDLDKDEARKLTKQRAERIADLHQKLVAEGKHSVLIVLQGMDASGKDGAMRNVFGECAPFGLRAVGWKKPTDLEFAHDFLWRIHKEAPAKGEMVIFNRSHYEDVLVQRVHGWIDEERVDRRFESINAFEKLLAYDNNTLILKFYLHLSKDEQEQQLLERVNESDKFYKHNDGDWEEREHWDKYRAAYNEVINRSEIPWHIVGVDQRWYRDYQMTEIIVNAMEGLNMEWPALETERTW</sequence>
<comment type="similarity">
    <text evidence="1">Belongs to the polyphosphate kinase 2 (PPK2) family. Class I subfamily.</text>
</comment>
<dbReference type="GO" id="GO:0006797">
    <property type="term" value="P:polyphosphate metabolic process"/>
    <property type="evidence" value="ECO:0007669"/>
    <property type="project" value="InterPro"/>
</dbReference>
<evidence type="ECO:0000313" key="5">
    <source>
        <dbReference type="EMBL" id="SER00663.1"/>
    </source>
</evidence>
<dbReference type="PANTHER" id="PTHR34383:SF3">
    <property type="entry name" value="POLYPHOSPHATE:AMP PHOSPHOTRANSFERASE"/>
    <property type="match status" value="1"/>
</dbReference>
<evidence type="ECO:0000256" key="1">
    <source>
        <dbReference type="ARBA" id="ARBA00009924"/>
    </source>
</evidence>
<proteinExistence type="inferred from homology"/>
<evidence type="ECO:0000313" key="6">
    <source>
        <dbReference type="Proteomes" id="UP000199021"/>
    </source>
</evidence>
<dbReference type="SUPFAM" id="SSF52540">
    <property type="entry name" value="P-loop containing nucleoside triphosphate hydrolases"/>
    <property type="match status" value="1"/>
</dbReference>
<dbReference type="PIRSF" id="PIRSF028756">
    <property type="entry name" value="PPK2_prd"/>
    <property type="match status" value="1"/>
</dbReference>
<gene>
    <name evidence="5" type="ORF">SAMN05444359_12144</name>
</gene>
<protein>
    <submittedName>
        <fullName evidence="5">Polyphosphate:nucleotide phosphotransferase, PPK2 family</fullName>
    </submittedName>
</protein>
<organism evidence="5 6">
    <name type="scientific">Neolewinella agarilytica</name>
    <dbReference type="NCBI Taxonomy" id="478744"/>
    <lineage>
        <taxon>Bacteria</taxon>
        <taxon>Pseudomonadati</taxon>
        <taxon>Bacteroidota</taxon>
        <taxon>Saprospiria</taxon>
        <taxon>Saprospirales</taxon>
        <taxon>Lewinellaceae</taxon>
        <taxon>Neolewinella</taxon>
    </lineage>
</organism>
<dbReference type="InterPro" id="IPR022300">
    <property type="entry name" value="PPK2-rel_1"/>
</dbReference>
<keyword evidence="3" id="KW-0418">Kinase</keyword>
<accession>A0A1H9KP89</accession>
<dbReference type="AlphaFoldDB" id="A0A1H9KP89"/>
<dbReference type="PANTHER" id="PTHR34383">
    <property type="entry name" value="POLYPHOSPHATE:AMP PHOSPHOTRANSFERASE-RELATED"/>
    <property type="match status" value="1"/>
</dbReference>
<dbReference type="InParanoid" id="A0A1H9KP89"/>
<dbReference type="GO" id="GO:0008976">
    <property type="term" value="F:polyphosphate kinase activity"/>
    <property type="evidence" value="ECO:0007669"/>
    <property type="project" value="InterPro"/>
</dbReference>
<dbReference type="STRING" id="478744.SAMN05444359_12144"/>
<dbReference type="InterPro" id="IPR027417">
    <property type="entry name" value="P-loop_NTPase"/>
</dbReference>
<dbReference type="InterPro" id="IPR022488">
    <property type="entry name" value="PPK2-related"/>
</dbReference>
<evidence type="ECO:0000256" key="2">
    <source>
        <dbReference type="ARBA" id="ARBA00022679"/>
    </source>
</evidence>
<dbReference type="EMBL" id="FOFB01000021">
    <property type="protein sequence ID" value="SER00663.1"/>
    <property type="molecule type" value="Genomic_DNA"/>
</dbReference>
<feature type="domain" description="Polyphosphate kinase-2-related" evidence="4">
    <location>
        <begin position="17"/>
        <end position="239"/>
    </location>
</feature>
<reference evidence="6" key="1">
    <citation type="submission" date="2016-10" db="EMBL/GenBank/DDBJ databases">
        <authorList>
            <person name="Varghese N."/>
            <person name="Submissions S."/>
        </authorList>
    </citation>
    <scope>NUCLEOTIDE SEQUENCE [LARGE SCALE GENOMIC DNA]</scope>
    <source>
        <strain evidence="6">DSM 24740</strain>
    </source>
</reference>
<dbReference type="InterPro" id="IPR016898">
    <property type="entry name" value="Polyphosphate_phosphotransfera"/>
</dbReference>
<name>A0A1H9KP89_9BACT</name>
<dbReference type="OrthoDB" id="9775224at2"/>
<dbReference type="Pfam" id="PF03976">
    <property type="entry name" value="PPK2"/>
    <property type="match status" value="1"/>
</dbReference>